<proteinExistence type="predicted"/>
<reference evidence="1" key="1">
    <citation type="journal article" date="2014" name="Front. Microbiol.">
        <title>High frequency of phylogenetically diverse reductive dehalogenase-homologous genes in deep subseafloor sedimentary metagenomes.</title>
        <authorList>
            <person name="Kawai M."/>
            <person name="Futagami T."/>
            <person name="Toyoda A."/>
            <person name="Takaki Y."/>
            <person name="Nishi S."/>
            <person name="Hori S."/>
            <person name="Arai W."/>
            <person name="Tsubouchi T."/>
            <person name="Morono Y."/>
            <person name="Uchiyama I."/>
            <person name="Ito T."/>
            <person name="Fujiyama A."/>
            <person name="Inagaki F."/>
            <person name="Takami H."/>
        </authorList>
    </citation>
    <scope>NUCLEOTIDE SEQUENCE</scope>
    <source>
        <strain evidence="1">Expedition CK06-06</strain>
    </source>
</reference>
<protein>
    <submittedName>
        <fullName evidence="1">Uncharacterized protein</fullName>
    </submittedName>
</protein>
<comment type="caution">
    <text evidence="1">The sequence shown here is derived from an EMBL/GenBank/DDBJ whole genome shotgun (WGS) entry which is preliminary data.</text>
</comment>
<dbReference type="AlphaFoldDB" id="X1KZB0"/>
<name>X1KZB0_9ZZZZ</name>
<organism evidence="1">
    <name type="scientific">marine sediment metagenome</name>
    <dbReference type="NCBI Taxonomy" id="412755"/>
    <lineage>
        <taxon>unclassified sequences</taxon>
        <taxon>metagenomes</taxon>
        <taxon>ecological metagenomes</taxon>
    </lineage>
</organism>
<dbReference type="EMBL" id="BARV01013173">
    <property type="protein sequence ID" value="GAI12422.1"/>
    <property type="molecule type" value="Genomic_DNA"/>
</dbReference>
<sequence>MDKKYTPYQKWLGTGFKQLSLSVKLEKVILKT</sequence>
<gene>
    <name evidence="1" type="ORF">S06H3_23970</name>
</gene>
<accession>X1KZB0</accession>
<evidence type="ECO:0000313" key="1">
    <source>
        <dbReference type="EMBL" id="GAI12422.1"/>
    </source>
</evidence>
<feature type="non-terminal residue" evidence="1">
    <location>
        <position position="32"/>
    </location>
</feature>